<comment type="caution">
    <text evidence="4">The sequence shown here is derived from an EMBL/GenBank/DDBJ whole genome shotgun (WGS) entry which is preliminary data.</text>
</comment>
<name>A0A135W9L8_9FLAO</name>
<dbReference type="InterPro" id="IPR011990">
    <property type="entry name" value="TPR-like_helical_dom_sf"/>
</dbReference>
<evidence type="ECO:0000256" key="1">
    <source>
        <dbReference type="ARBA" id="ARBA00023125"/>
    </source>
</evidence>
<organism evidence="4 5">
    <name type="scientific">Chryseobacterium kwangjuense</name>
    <dbReference type="NCBI Taxonomy" id="267125"/>
    <lineage>
        <taxon>Bacteria</taxon>
        <taxon>Pseudomonadati</taxon>
        <taxon>Bacteroidota</taxon>
        <taxon>Flavobacteriia</taxon>
        <taxon>Flavobacteriales</taxon>
        <taxon>Weeksellaceae</taxon>
        <taxon>Chryseobacterium group</taxon>
        <taxon>Chryseobacterium</taxon>
    </lineage>
</organism>
<reference evidence="5" key="1">
    <citation type="submission" date="2015-12" db="EMBL/GenBank/DDBJ databases">
        <title>Genome sequence of a biocontrol rhizobacterium Chryseobacterium kwangjuense strain KJ1R5 isolated from pepper (Capsicum annuum L.).</title>
        <authorList>
            <person name="Jeong J.-J."/>
            <person name="Park H."/>
            <person name="Mannaa M."/>
            <person name="Sang M.K."/>
            <person name="Choi I.-G."/>
            <person name="Kim K.D."/>
        </authorList>
    </citation>
    <scope>NUCLEOTIDE SEQUENCE [LARGE SCALE GENOMIC DNA]</scope>
    <source>
        <strain evidence="5">KJ1R5</strain>
    </source>
</reference>
<dbReference type="InterPro" id="IPR019734">
    <property type="entry name" value="TPR_rpt"/>
</dbReference>
<proteinExistence type="predicted"/>
<dbReference type="Gene3D" id="1.25.40.10">
    <property type="entry name" value="Tetratricopeptide repeat domain"/>
    <property type="match status" value="2"/>
</dbReference>
<dbReference type="SMART" id="SM00342">
    <property type="entry name" value="HTH_ARAC"/>
    <property type="match status" value="1"/>
</dbReference>
<reference evidence="4 5" key="2">
    <citation type="journal article" date="2016" name="Genome Announc.">
        <title>Draft Genome Sequence of a Biocontrol Rhizobacterium, Chryseobacterium kwangjuense Strain KJ1R5, Isolated from Pepper (Capsicum annuum).</title>
        <authorList>
            <person name="Jeong J.J."/>
            <person name="Park H."/>
            <person name="Park B.H."/>
            <person name="Mannaa M."/>
            <person name="Sang M.K."/>
            <person name="Choi I.G."/>
            <person name="Kim K.D."/>
        </authorList>
    </citation>
    <scope>NUCLEOTIDE SEQUENCE [LARGE SCALE GENOMIC DNA]</scope>
    <source>
        <strain evidence="4 5">KJ1R5</strain>
    </source>
</reference>
<feature type="domain" description="HTH araC/xylS-type" evidence="3">
    <location>
        <begin position="455"/>
        <end position="559"/>
    </location>
</feature>
<evidence type="ECO:0000313" key="5">
    <source>
        <dbReference type="Proteomes" id="UP000070513"/>
    </source>
</evidence>
<evidence type="ECO:0000256" key="2">
    <source>
        <dbReference type="SAM" id="Phobius"/>
    </source>
</evidence>
<dbReference type="SMART" id="SM00028">
    <property type="entry name" value="TPR"/>
    <property type="match status" value="2"/>
</dbReference>
<protein>
    <recommendedName>
        <fullName evidence="3">HTH araC/xylS-type domain-containing protein</fullName>
    </recommendedName>
</protein>
<keyword evidence="2" id="KW-0472">Membrane</keyword>
<dbReference type="GO" id="GO:0043565">
    <property type="term" value="F:sequence-specific DNA binding"/>
    <property type="evidence" value="ECO:0007669"/>
    <property type="project" value="InterPro"/>
</dbReference>
<evidence type="ECO:0000259" key="3">
    <source>
        <dbReference type="PROSITE" id="PS01124"/>
    </source>
</evidence>
<dbReference type="OrthoDB" id="5295174at2"/>
<accession>A0A135W9L8</accession>
<dbReference type="EMBL" id="LPUR01000016">
    <property type="protein sequence ID" value="KXH81605.1"/>
    <property type="molecule type" value="Genomic_DNA"/>
</dbReference>
<dbReference type="PANTHER" id="PTHR43280">
    <property type="entry name" value="ARAC-FAMILY TRANSCRIPTIONAL REGULATOR"/>
    <property type="match status" value="1"/>
</dbReference>
<dbReference type="SUPFAM" id="SSF48452">
    <property type="entry name" value="TPR-like"/>
    <property type="match status" value="1"/>
</dbReference>
<dbReference type="Proteomes" id="UP000070513">
    <property type="component" value="Unassembled WGS sequence"/>
</dbReference>
<feature type="transmembrane region" description="Helical" evidence="2">
    <location>
        <begin position="382"/>
        <end position="401"/>
    </location>
</feature>
<dbReference type="PROSITE" id="PS01124">
    <property type="entry name" value="HTH_ARAC_FAMILY_2"/>
    <property type="match status" value="1"/>
</dbReference>
<keyword evidence="1" id="KW-0238">DNA-binding</keyword>
<dbReference type="AlphaFoldDB" id="A0A135W9L8"/>
<sequence length="567" mass="67226">MKKFYCFLILFPVFSQFLFSQKKEEKTFSEIRKPYEKMAIDDIHAMPYVKLYIEKAKNENNFSKLIQGYRDARQFDYKNKMKYADSALTVSLQHGSQDDISKEYLSKGIIYYFYQKKFKLALNEYIKAYTHSKGSKDEYHRYKVLYHLGIVKSHLGYYDDAMKHFLECTSYYRSKLNENHHENEQFNYEKAYLNCLHQLTVLNRYLHHFAKSDSLSNLGYRLTANNSDFVLEKSYFLKCIGISRFHHKDYVGAQDHLQKSLPNILKRNDFAWASVVYYYLGKTYEAQDNVNKAVGCYNKIDSIFNKHDFILPEVYKSYHYLIDHCKDKDLENQLYYTNQLLKADSLISKDFPYLSLKLHKDFDRRTLMDAKEEIERSSTKKIVLAQILIVSGSVVLGFFVIRYRRGQKIKKQYQLLQKRIAEGKYNMNDILREEMIELPVRKTSLTPEMALEIKEKLQKFEQEQHFKKKGITQKSIALKLGTNSHYLSVYINEQKGINFNKYMAELRINYITNLLNTNSKYLNYTIEALADECGIAARQNFSNLFFDINGIRPTDYIKNRKKELGIS</sequence>
<evidence type="ECO:0000313" key="4">
    <source>
        <dbReference type="EMBL" id="KXH81605.1"/>
    </source>
</evidence>
<dbReference type="Gene3D" id="1.10.10.60">
    <property type="entry name" value="Homeodomain-like"/>
    <property type="match status" value="2"/>
</dbReference>
<keyword evidence="2" id="KW-0812">Transmembrane</keyword>
<dbReference type="PANTHER" id="PTHR43280:SF34">
    <property type="entry name" value="ARAC-FAMILY TRANSCRIPTIONAL REGULATOR"/>
    <property type="match status" value="1"/>
</dbReference>
<keyword evidence="2" id="KW-1133">Transmembrane helix</keyword>
<dbReference type="InterPro" id="IPR018060">
    <property type="entry name" value="HTH_AraC"/>
</dbReference>
<gene>
    <name evidence="4" type="ORF">AU378_18110</name>
</gene>
<dbReference type="GO" id="GO:0003700">
    <property type="term" value="F:DNA-binding transcription factor activity"/>
    <property type="evidence" value="ECO:0007669"/>
    <property type="project" value="InterPro"/>
</dbReference>